<evidence type="ECO:0000256" key="1">
    <source>
        <dbReference type="SAM" id="MobiDB-lite"/>
    </source>
</evidence>
<keyword evidence="3" id="KW-1185">Reference proteome</keyword>
<feature type="region of interest" description="Disordered" evidence="1">
    <location>
        <begin position="16"/>
        <end position="35"/>
    </location>
</feature>
<dbReference type="AlphaFoldDB" id="A0AA39NZU2"/>
<accession>A0AA39NZU2</accession>
<dbReference type="Proteomes" id="UP001175227">
    <property type="component" value="Unassembled WGS sequence"/>
</dbReference>
<proteinExistence type="predicted"/>
<sequence>MLLSTSSVYLNMHPPRKKSVTATSKPQDHISPSGKPWHSRSILSWFPCPIQCLSVLATSLSFEYMDRRPNANLARQIPHSQGVFRSYPLWMNVTCTPELLGFEYMKPRLASKNEHLIFWDGKLAEPQDIFLYVFCCDVRSDVYSSSLSLVPKWLCDAHSDGCHKGSSL</sequence>
<dbReference type="EMBL" id="JAUEPR010000026">
    <property type="protein sequence ID" value="KAK0474574.1"/>
    <property type="molecule type" value="Genomic_DNA"/>
</dbReference>
<organism evidence="2 3">
    <name type="scientific">Armillaria novae-zelandiae</name>
    <dbReference type="NCBI Taxonomy" id="153914"/>
    <lineage>
        <taxon>Eukaryota</taxon>
        <taxon>Fungi</taxon>
        <taxon>Dikarya</taxon>
        <taxon>Basidiomycota</taxon>
        <taxon>Agaricomycotina</taxon>
        <taxon>Agaricomycetes</taxon>
        <taxon>Agaricomycetidae</taxon>
        <taxon>Agaricales</taxon>
        <taxon>Marasmiineae</taxon>
        <taxon>Physalacriaceae</taxon>
        <taxon>Armillaria</taxon>
    </lineage>
</organism>
<comment type="caution">
    <text evidence="2">The sequence shown here is derived from an EMBL/GenBank/DDBJ whole genome shotgun (WGS) entry which is preliminary data.</text>
</comment>
<protein>
    <submittedName>
        <fullName evidence="2">Uncharacterized protein</fullName>
    </submittedName>
</protein>
<gene>
    <name evidence="2" type="ORF">IW261DRAFT_547146</name>
</gene>
<evidence type="ECO:0000313" key="3">
    <source>
        <dbReference type="Proteomes" id="UP001175227"/>
    </source>
</evidence>
<evidence type="ECO:0000313" key="2">
    <source>
        <dbReference type="EMBL" id="KAK0474574.1"/>
    </source>
</evidence>
<name>A0AA39NZU2_9AGAR</name>
<reference evidence="2" key="1">
    <citation type="submission" date="2023-06" db="EMBL/GenBank/DDBJ databases">
        <authorList>
            <consortium name="Lawrence Berkeley National Laboratory"/>
            <person name="Ahrendt S."/>
            <person name="Sahu N."/>
            <person name="Indic B."/>
            <person name="Wong-Bajracharya J."/>
            <person name="Merenyi Z."/>
            <person name="Ke H.-M."/>
            <person name="Monk M."/>
            <person name="Kocsube S."/>
            <person name="Drula E."/>
            <person name="Lipzen A."/>
            <person name="Balint B."/>
            <person name="Henrissat B."/>
            <person name="Andreopoulos B."/>
            <person name="Martin F.M."/>
            <person name="Harder C.B."/>
            <person name="Rigling D."/>
            <person name="Ford K.L."/>
            <person name="Foster G.D."/>
            <person name="Pangilinan J."/>
            <person name="Papanicolaou A."/>
            <person name="Barry K."/>
            <person name="LaButti K."/>
            <person name="Viragh M."/>
            <person name="Koriabine M."/>
            <person name="Yan M."/>
            <person name="Riley R."/>
            <person name="Champramary S."/>
            <person name="Plett K.L."/>
            <person name="Tsai I.J."/>
            <person name="Slot J."/>
            <person name="Sipos G."/>
            <person name="Plett J."/>
            <person name="Nagy L.G."/>
            <person name="Grigoriev I.V."/>
        </authorList>
    </citation>
    <scope>NUCLEOTIDE SEQUENCE</scope>
    <source>
        <strain evidence="2">ICMP 16352</strain>
    </source>
</reference>